<accession>A0AAU9E794</accession>
<keyword evidence="4" id="KW-1185">Reference proteome</keyword>
<dbReference type="CDD" id="cd01014">
    <property type="entry name" value="nicotinamidase_related"/>
    <property type="match status" value="1"/>
</dbReference>
<gene>
    <name evidence="3" type="ORF">FAK_01040</name>
</gene>
<evidence type="ECO:0000313" key="4">
    <source>
        <dbReference type="Proteomes" id="UP001366166"/>
    </source>
</evidence>
<dbReference type="SUPFAM" id="SSF52499">
    <property type="entry name" value="Isochorismatase-like hydrolases"/>
    <property type="match status" value="1"/>
</dbReference>
<dbReference type="Pfam" id="PF00857">
    <property type="entry name" value="Isochorismatase"/>
    <property type="match status" value="1"/>
</dbReference>
<evidence type="ECO:0000256" key="1">
    <source>
        <dbReference type="ARBA" id="ARBA00022801"/>
    </source>
</evidence>
<organism evidence="3 4">
    <name type="scientific">Desulfoferula mesophila</name>
    <dbReference type="NCBI Taxonomy" id="3058419"/>
    <lineage>
        <taxon>Bacteria</taxon>
        <taxon>Pseudomonadati</taxon>
        <taxon>Thermodesulfobacteriota</taxon>
        <taxon>Desulfarculia</taxon>
        <taxon>Desulfarculales</taxon>
        <taxon>Desulfarculaceae</taxon>
        <taxon>Desulfoferula</taxon>
    </lineage>
</organism>
<proteinExistence type="predicted"/>
<dbReference type="EMBL" id="AP028679">
    <property type="protein sequence ID" value="BEQ13038.1"/>
    <property type="molecule type" value="Genomic_DNA"/>
</dbReference>
<dbReference type="InterPro" id="IPR036380">
    <property type="entry name" value="Isochorismatase-like_sf"/>
</dbReference>
<evidence type="ECO:0000313" key="3">
    <source>
        <dbReference type="EMBL" id="BEQ13038.1"/>
    </source>
</evidence>
<dbReference type="PANTHER" id="PTHR43540:SF6">
    <property type="entry name" value="ISOCHORISMATASE-LIKE DOMAIN-CONTAINING PROTEIN"/>
    <property type="match status" value="1"/>
</dbReference>
<dbReference type="GO" id="GO:0016787">
    <property type="term" value="F:hydrolase activity"/>
    <property type="evidence" value="ECO:0007669"/>
    <property type="project" value="UniProtKB-KW"/>
</dbReference>
<dbReference type="KEGG" id="dmp:FAK_01040"/>
<dbReference type="PANTHER" id="PTHR43540">
    <property type="entry name" value="PEROXYUREIDOACRYLATE/UREIDOACRYLATE AMIDOHYDROLASE-RELATED"/>
    <property type="match status" value="1"/>
</dbReference>
<dbReference type="InterPro" id="IPR050272">
    <property type="entry name" value="Isochorismatase-like_hydrls"/>
</dbReference>
<dbReference type="RefSeq" id="WP_338604245.1">
    <property type="nucleotide sequence ID" value="NZ_AP028679.1"/>
</dbReference>
<sequence length="183" mass="19757">MNRALLVIDVQMEYFSGALPVSHPAGSLERILAAMDAAARSGVPVAVIQHQSADPKVPVFTPHGPGWELHPEVAKRPREVLIAKQLPGSFTGTDLGPWLERVGADTVAICGYMTQMCCDTTSRQAFHRGYKVEFLSDATGTLDMANYAGRVSAEELHRAILVTQAARFAQVLATQEWIASLAA</sequence>
<reference evidence="4" key="1">
    <citation type="journal article" date="2023" name="Arch. Microbiol.">
        <title>Desulfoferula mesophilus gen. nov. sp. nov., a mesophilic sulfate-reducing bacterium isolated from a brackish lake sediment.</title>
        <authorList>
            <person name="Watanabe T."/>
            <person name="Yabe T."/>
            <person name="Tsuji J.M."/>
            <person name="Fukui M."/>
        </authorList>
    </citation>
    <scope>NUCLEOTIDE SEQUENCE [LARGE SCALE GENOMIC DNA]</scope>
    <source>
        <strain evidence="4">12FAK</strain>
    </source>
</reference>
<dbReference type="AlphaFoldDB" id="A0AAU9E794"/>
<evidence type="ECO:0000259" key="2">
    <source>
        <dbReference type="Pfam" id="PF00857"/>
    </source>
</evidence>
<protein>
    <submittedName>
        <fullName evidence="3">Isochorismatase</fullName>
    </submittedName>
</protein>
<dbReference type="InterPro" id="IPR000868">
    <property type="entry name" value="Isochorismatase-like_dom"/>
</dbReference>
<dbReference type="Gene3D" id="3.40.50.850">
    <property type="entry name" value="Isochorismatase-like"/>
    <property type="match status" value="1"/>
</dbReference>
<keyword evidence="1" id="KW-0378">Hydrolase</keyword>
<feature type="domain" description="Isochorismatase-like" evidence="2">
    <location>
        <begin position="4"/>
        <end position="175"/>
    </location>
</feature>
<dbReference type="Proteomes" id="UP001366166">
    <property type="component" value="Chromosome"/>
</dbReference>
<name>A0AAU9E794_9BACT</name>